<dbReference type="PANTHER" id="PTHR10000:SF23">
    <property type="entry name" value="5-AMINO-6-(5-PHOSPHO-D-RIBITYLAMINO)URACIL PHOSPHATASE YITU"/>
    <property type="match status" value="1"/>
</dbReference>
<organism evidence="1 2">
    <name type="scientific">Lysinibacillus capsici</name>
    <dbReference type="NCBI Taxonomy" id="2115968"/>
    <lineage>
        <taxon>Bacteria</taxon>
        <taxon>Bacillati</taxon>
        <taxon>Bacillota</taxon>
        <taxon>Bacilli</taxon>
        <taxon>Bacillales</taxon>
        <taxon>Bacillaceae</taxon>
        <taxon>Lysinibacillus</taxon>
    </lineage>
</organism>
<dbReference type="STRING" id="1421.A2J09_22300"/>
<dbReference type="PANTHER" id="PTHR10000">
    <property type="entry name" value="PHOSPHOSERINE PHOSPHATASE"/>
    <property type="match status" value="1"/>
</dbReference>
<dbReference type="GO" id="GO:0000287">
    <property type="term" value="F:magnesium ion binding"/>
    <property type="evidence" value="ECO:0007669"/>
    <property type="project" value="TreeGrafter"/>
</dbReference>
<protein>
    <submittedName>
        <fullName evidence="1">Cof-like hydrolase</fullName>
        <ecNumber evidence="1">3.1.3.-</ecNumber>
    </submittedName>
</protein>
<name>A0A2X0XK59_9BACI</name>
<dbReference type="Gene3D" id="3.40.50.1000">
    <property type="entry name" value="HAD superfamily/HAD-like"/>
    <property type="match status" value="1"/>
</dbReference>
<sequence length="269" mass="30111">MKPHLIVLDLDGTLLTDQQQISAKTKKTLLQAKEQGHQVMIATGRPYRASTIYYQELGLTTPIVNFNGAYVHHPKNVSWQHMHTPIDLSVVHDVVDSINSYEYENIIAEVKDEVYVHTEDDRILNIFNMGNPKITLGDLYTHLLENPTSLLIQANEANSVIIRDHLQAVHAEVIEHRRWGAPLHIIEIVRRGLNKAVGIAHVAKDLGIPRERIIAFGDEDNDLEMIEYAGLGVAMGNGISSLKNIANEITTTNNDDGIAKILIERLKLS</sequence>
<proteinExistence type="predicted"/>
<dbReference type="InterPro" id="IPR023214">
    <property type="entry name" value="HAD_sf"/>
</dbReference>
<dbReference type="SUPFAM" id="SSF56784">
    <property type="entry name" value="HAD-like"/>
    <property type="match status" value="1"/>
</dbReference>
<dbReference type="InterPro" id="IPR006379">
    <property type="entry name" value="HAD-SF_hydro_IIB"/>
</dbReference>
<dbReference type="GO" id="GO:0016791">
    <property type="term" value="F:phosphatase activity"/>
    <property type="evidence" value="ECO:0007669"/>
    <property type="project" value="TreeGrafter"/>
</dbReference>
<evidence type="ECO:0000313" key="1">
    <source>
        <dbReference type="EMBL" id="SPT99545.1"/>
    </source>
</evidence>
<dbReference type="Proteomes" id="UP000251431">
    <property type="component" value="Unassembled WGS sequence"/>
</dbReference>
<reference evidence="1 2" key="1">
    <citation type="submission" date="2018-06" db="EMBL/GenBank/DDBJ databases">
        <authorList>
            <consortium name="Pathogen Informatics"/>
            <person name="Doyle S."/>
        </authorList>
    </citation>
    <scope>NUCLEOTIDE SEQUENCE [LARGE SCALE GENOMIC DNA]</scope>
    <source>
        <strain evidence="1 2">NCTC7582</strain>
    </source>
</reference>
<gene>
    <name evidence="1" type="primary">yitU</name>
    <name evidence="1" type="ORF">NCTC7582_02418</name>
</gene>
<dbReference type="Pfam" id="PF08282">
    <property type="entry name" value="Hydrolase_3"/>
    <property type="match status" value="1"/>
</dbReference>
<dbReference type="Gene3D" id="3.30.1240.10">
    <property type="match status" value="1"/>
</dbReference>
<accession>A0A2X0XK59</accession>
<dbReference type="SFLD" id="SFLDG01140">
    <property type="entry name" value="C2.B:_Phosphomannomutase_and_P"/>
    <property type="match status" value="1"/>
</dbReference>
<dbReference type="InterPro" id="IPR000150">
    <property type="entry name" value="Cof"/>
</dbReference>
<dbReference type="EMBL" id="UAQE01000001">
    <property type="protein sequence ID" value="SPT99545.1"/>
    <property type="molecule type" value="Genomic_DNA"/>
</dbReference>
<dbReference type="CDD" id="cd07516">
    <property type="entry name" value="HAD_Pase"/>
    <property type="match status" value="1"/>
</dbReference>
<keyword evidence="1" id="KW-0378">Hydrolase</keyword>
<dbReference type="SFLD" id="SFLDS00003">
    <property type="entry name" value="Haloacid_Dehalogenase"/>
    <property type="match status" value="1"/>
</dbReference>
<dbReference type="NCBIfam" id="TIGR01484">
    <property type="entry name" value="HAD-SF-IIB"/>
    <property type="match status" value="1"/>
</dbReference>
<dbReference type="PROSITE" id="PS01228">
    <property type="entry name" value="COF_1"/>
    <property type="match status" value="1"/>
</dbReference>
<dbReference type="AlphaFoldDB" id="A0A2X0XK59"/>
<dbReference type="EC" id="3.1.3.-" evidence="1"/>
<dbReference type="NCBIfam" id="TIGR00099">
    <property type="entry name" value="Cof-subfamily"/>
    <property type="match status" value="1"/>
</dbReference>
<dbReference type="InterPro" id="IPR036412">
    <property type="entry name" value="HAD-like_sf"/>
</dbReference>
<evidence type="ECO:0000313" key="2">
    <source>
        <dbReference type="Proteomes" id="UP000251431"/>
    </source>
</evidence>
<dbReference type="RefSeq" id="WP_048392035.1">
    <property type="nucleotide sequence ID" value="NZ_CANLUV010000001.1"/>
</dbReference>
<dbReference type="GO" id="GO:0005829">
    <property type="term" value="C:cytosol"/>
    <property type="evidence" value="ECO:0007669"/>
    <property type="project" value="TreeGrafter"/>
</dbReference>